<dbReference type="AlphaFoldDB" id="H2XX35"/>
<proteinExistence type="predicted"/>
<dbReference type="Proteomes" id="UP000008144">
    <property type="component" value="Unassembled WGS sequence"/>
</dbReference>
<dbReference type="Ensembl" id="ENSCINT00000035489.1">
    <property type="protein sequence ID" value="ENSCINP00000034219.1"/>
    <property type="gene ID" value="ENSCING00000020613.1"/>
</dbReference>
<dbReference type="HOGENOM" id="CLU_2054899_0_0_1"/>
<sequence length="120" mass="13658">MMDLQDQMCDYGADLEVMQQATRQLYRCWNPFCLWGQYRAPYEWYQDGWNGERGVPKDCARNTASLVDGLMGGDLNQDTSGSVNEFPTKTIAINNQKPKRLWSRDVLLITTPSGCGDVIK</sequence>
<keyword evidence="2" id="KW-1185">Reference proteome</keyword>
<accession>H2XX35</accession>
<evidence type="ECO:0000313" key="1">
    <source>
        <dbReference type="Ensembl" id="ENSCINP00000034219.1"/>
    </source>
</evidence>
<dbReference type="InParanoid" id="H2XX35"/>
<organism evidence="1 2">
    <name type="scientific">Ciona intestinalis</name>
    <name type="common">Transparent sea squirt</name>
    <name type="synonym">Ascidia intestinalis</name>
    <dbReference type="NCBI Taxonomy" id="7719"/>
    <lineage>
        <taxon>Eukaryota</taxon>
        <taxon>Metazoa</taxon>
        <taxon>Chordata</taxon>
        <taxon>Tunicata</taxon>
        <taxon>Ascidiacea</taxon>
        <taxon>Phlebobranchia</taxon>
        <taxon>Cionidae</taxon>
        <taxon>Ciona</taxon>
    </lineage>
</organism>
<reference evidence="2" key="1">
    <citation type="journal article" date="2002" name="Science">
        <title>The draft genome of Ciona intestinalis: insights into chordate and vertebrate origins.</title>
        <authorList>
            <person name="Dehal P."/>
            <person name="Satou Y."/>
            <person name="Campbell R.K."/>
            <person name="Chapman J."/>
            <person name="Degnan B."/>
            <person name="De Tomaso A."/>
            <person name="Davidson B."/>
            <person name="Di Gregorio A."/>
            <person name="Gelpke M."/>
            <person name="Goodstein D.M."/>
            <person name="Harafuji N."/>
            <person name="Hastings K.E."/>
            <person name="Ho I."/>
            <person name="Hotta K."/>
            <person name="Huang W."/>
            <person name="Kawashima T."/>
            <person name="Lemaire P."/>
            <person name="Martinez D."/>
            <person name="Meinertzhagen I.A."/>
            <person name="Necula S."/>
            <person name="Nonaka M."/>
            <person name="Putnam N."/>
            <person name="Rash S."/>
            <person name="Saiga H."/>
            <person name="Satake M."/>
            <person name="Terry A."/>
            <person name="Yamada L."/>
            <person name="Wang H.G."/>
            <person name="Awazu S."/>
            <person name="Azumi K."/>
            <person name="Boore J."/>
            <person name="Branno M."/>
            <person name="Chin-Bow S."/>
            <person name="DeSantis R."/>
            <person name="Doyle S."/>
            <person name="Francino P."/>
            <person name="Keys D.N."/>
            <person name="Haga S."/>
            <person name="Hayashi H."/>
            <person name="Hino K."/>
            <person name="Imai K.S."/>
            <person name="Inaba K."/>
            <person name="Kano S."/>
            <person name="Kobayashi K."/>
            <person name="Kobayashi M."/>
            <person name="Lee B.I."/>
            <person name="Makabe K.W."/>
            <person name="Manohar C."/>
            <person name="Matassi G."/>
            <person name="Medina M."/>
            <person name="Mochizuki Y."/>
            <person name="Mount S."/>
            <person name="Morishita T."/>
            <person name="Miura S."/>
            <person name="Nakayama A."/>
            <person name="Nishizaka S."/>
            <person name="Nomoto H."/>
            <person name="Ohta F."/>
            <person name="Oishi K."/>
            <person name="Rigoutsos I."/>
            <person name="Sano M."/>
            <person name="Sasaki A."/>
            <person name="Sasakura Y."/>
            <person name="Shoguchi E."/>
            <person name="Shin-i T."/>
            <person name="Spagnuolo A."/>
            <person name="Stainier D."/>
            <person name="Suzuki M.M."/>
            <person name="Tassy O."/>
            <person name="Takatori N."/>
            <person name="Tokuoka M."/>
            <person name="Yagi K."/>
            <person name="Yoshizaki F."/>
            <person name="Wada S."/>
            <person name="Zhang C."/>
            <person name="Hyatt P.D."/>
            <person name="Larimer F."/>
            <person name="Detter C."/>
            <person name="Doggett N."/>
            <person name="Glavina T."/>
            <person name="Hawkins T."/>
            <person name="Richardson P."/>
            <person name="Lucas S."/>
            <person name="Kohara Y."/>
            <person name="Levine M."/>
            <person name="Satoh N."/>
            <person name="Rokhsar D.S."/>
        </authorList>
    </citation>
    <scope>NUCLEOTIDE SEQUENCE [LARGE SCALE GENOMIC DNA]</scope>
</reference>
<name>H2XX35_CIOIN</name>
<reference evidence="1" key="2">
    <citation type="submission" date="2025-08" db="UniProtKB">
        <authorList>
            <consortium name="Ensembl"/>
        </authorList>
    </citation>
    <scope>IDENTIFICATION</scope>
</reference>
<evidence type="ECO:0000313" key="2">
    <source>
        <dbReference type="Proteomes" id="UP000008144"/>
    </source>
</evidence>
<protein>
    <submittedName>
        <fullName evidence="1">Uncharacterized protein</fullName>
    </submittedName>
</protein>
<reference evidence="1" key="3">
    <citation type="submission" date="2025-09" db="UniProtKB">
        <authorList>
            <consortium name="Ensembl"/>
        </authorList>
    </citation>
    <scope>IDENTIFICATION</scope>
</reference>